<organism evidence="1 2">
    <name type="scientific">Anaerotruncus colihominis</name>
    <dbReference type="NCBI Taxonomy" id="169435"/>
    <lineage>
        <taxon>Bacteria</taxon>
        <taxon>Bacillati</taxon>
        <taxon>Bacillota</taxon>
        <taxon>Clostridia</taxon>
        <taxon>Eubacteriales</taxon>
        <taxon>Oscillospiraceae</taxon>
        <taxon>Anaerotruncus</taxon>
    </lineage>
</organism>
<dbReference type="Proteomes" id="UP000446866">
    <property type="component" value="Unassembled WGS sequence"/>
</dbReference>
<evidence type="ECO:0008006" key="3">
    <source>
        <dbReference type="Google" id="ProtNLM"/>
    </source>
</evidence>
<reference evidence="1 2" key="1">
    <citation type="submission" date="2018-08" db="EMBL/GenBank/DDBJ databases">
        <title>Murine metabolic-syndrome-specific gut microbial biobank.</title>
        <authorList>
            <person name="Liu C."/>
        </authorList>
    </citation>
    <scope>NUCLEOTIDE SEQUENCE [LARGE SCALE GENOMIC DNA]</scope>
    <source>
        <strain evidence="1 2">28</strain>
    </source>
</reference>
<dbReference type="AlphaFoldDB" id="A0A845QQC7"/>
<proteinExistence type="predicted"/>
<protein>
    <recommendedName>
        <fullName evidence="3">DNA-binding protein</fullName>
    </recommendedName>
</protein>
<comment type="caution">
    <text evidence="1">The sequence shown here is derived from an EMBL/GenBank/DDBJ whole genome shotgun (WGS) entry which is preliminary data.</text>
</comment>
<dbReference type="EMBL" id="QXWK01000021">
    <property type="protein sequence ID" value="NBH62238.1"/>
    <property type="molecule type" value="Genomic_DNA"/>
</dbReference>
<dbReference type="RefSeq" id="WP_160202527.1">
    <property type="nucleotide sequence ID" value="NZ_QXWK01000021.1"/>
</dbReference>
<sequence length="65" mass="7523">MVRMRTAAQAYQELKQVDPKSCITERQIRELMKSGKIPVVKVGNRIQVNLDILIDYFANPAIYEK</sequence>
<evidence type="ECO:0000313" key="1">
    <source>
        <dbReference type="EMBL" id="NBH62238.1"/>
    </source>
</evidence>
<evidence type="ECO:0000313" key="2">
    <source>
        <dbReference type="Proteomes" id="UP000446866"/>
    </source>
</evidence>
<keyword evidence="2" id="KW-1185">Reference proteome</keyword>
<name>A0A845QQC7_9FIRM</name>
<gene>
    <name evidence="1" type="ORF">D0435_11305</name>
</gene>
<accession>A0A845QQC7</accession>